<evidence type="ECO:0000256" key="3">
    <source>
        <dbReference type="ARBA" id="ARBA00022827"/>
    </source>
</evidence>
<dbReference type="InterPro" id="IPR016167">
    <property type="entry name" value="FAD-bd_PCMH_sub1"/>
</dbReference>
<gene>
    <name evidence="7" type="ORF">SAMN05192542_103540</name>
</gene>
<dbReference type="GO" id="GO:0071949">
    <property type="term" value="F:FAD binding"/>
    <property type="evidence" value="ECO:0007669"/>
    <property type="project" value="InterPro"/>
</dbReference>
<accession>A0A1H7K3U5</accession>
<dbReference type="InterPro" id="IPR016166">
    <property type="entry name" value="FAD-bd_PCMH"/>
</dbReference>
<dbReference type="Gene3D" id="1.10.45.10">
    <property type="entry name" value="Vanillyl-alcohol Oxidase, Chain A, domain 4"/>
    <property type="match status" value="1"/>
</dbReference>
<feature type="domain" description="FAD-binding PCMH-type" evidence="6">
    <location>
        <begin position="81"/>
        <end position="273"/>
    </location>
</feature>
<dbReference type="InterPro" id="IPR016169">
    <property type="entry name" value="FAD-bd_PCMH_sub2"/>
</dbReference>
<dbReference type="AlphaFoldDB" id="A0A1H7K3U5"/>
<protein>
    <submittedName>
        <fullName evidence="7">4-cresol dehydrogenase (Hydroxylating)</fullName>
    </submittedName>
</protein>
<dbReference type="InterPro" id="IPR016171">
    <property type="entry name" value="Vanillyl_alc_oxidase_C-sub2"/>
</dbReference>
<evidence type="ECO:0000313" key="8">
    <source>
        <dbReference type="Proteomes" id="UP000199120"/>
    </source>
</evidence>
<keyword evidence="2" id="KW-0285">Flavoprotein</keyword>
<dbReference type="PANTHER" id="PTHR11748">
    <property type="entry name" value="D-LACTATE DEHYDROGENASE"/>
    <property type="match status" value="1"/>
</dbReference>
<dbReference type="InterPro" id="IPR016170">
    <property type="entry name" value="Cytok_DH_C_sf"/>
</dbReference>
<name>A0A1H7K3U5_9BURK</name>
<dbReference type="Pfam" id="PF01565">
    <property type="entry name" value="FAD_binding_4"/>
    <property type="match status" value="1"/>
</dbReference>
<evidence type="ECO:0000313" key="7">
    <source>
        <dbReference type="EMBL" id="SEK80565.1"/>
    </source>
</evidence>
<dbReference type="GO" id="GO:1903457">
    <property type="term" value="P:lactate catabolic process"/>
    <property type="evidence" value="ECO:0007669"/>
    <property type="project" value="TreeGrafter"/>
</dbReference>
<dbReference type="GO" id="GO:0004458">
    <property type="term" value="F:D-lactate dehydrogenase (cytochrome) activity"/>
    <property type="evidence" value="ECO:0007669"/>
    <property type="project" value="TreeGrafter"/>
</dbReference>
<dbReference type="InterPro" id="IPR004113">
    <property type="entry name" value="FAD-bd_oxidored_4_C"/>
</dbReference>
<evidence type="ECO:0000256" key="1">
    <source>
        <dbReference type="ARBA" id="ARBA00001974"/>
    </source>
</evidence>
<dbReference type="Gene3D" id="3.30.43.10">
    <property type="entry name" value="Uridine Diphospho-n-acetylenolpyruvylglucosamine Reductase, domain 2"/>
    <property type="match status" value="1"/>
</dbReference>
<proteinExistence type="predicted"/>
<dbReference type="Proteomes" id="UP000199120">
    <property type="component" value="Unassembled WGS sequence"/>
</dbReference>
<feature type="compositionally biased region" description="Low complexity" evidence="5">
    <location>
        <begin position="1"/>
        <end position="34"/>
    </location>
</feature>
<evidence type="ECO:0000256" key="4">
    <source>
        <dbReference type="ARBA" id="ARBA00023002"/>
    </source>
</evidence>
<keyword evidence="4" id="KW-0560">Oxidoreductase</keyword>
<organism evidence="7 8">
    <name type="scientific">Paraburkholderia caballeronis</name>
    <dbReference type="NCBI Taxonomy" id="416943"/>
    <lineage>
        <taxon>Bacteria</taxon>
        <taxon>Pseudomonadati</taxon>
        <taxon>Pseudomonadota</taxon>
        <taxon>Betaproteobacteria</taxon>
        <taxon>Burkholderiales</taxon>
        <taxon>Burkholderiaceae</taxon>
        <taxon>Paraburkholderia</taxon>
    </lineage>
</organism>
<dbReference type="Gene3D" id="3.30.465.10">
    <property type="match status" value="1"/>
</dbReference>
<keyword evidence="8" id="KW-1185">Reference proteome</keyword>
<evidence type="ECO:0000256" key="2">
    <source>
        <dbReference type="ARBA" id="ARBA00022630"/>
    </source>
</evidence>
<dbReference type="EMBL" id="FOAJ01000003">
    <property type="protein sequence ID" value="SEK80565.1"/>
    <property type="molecule type" value="Genomic_DNA"/>
</dbReference>
<dbReference type="PANTHER" id="PTHR11748:SF114">
    <property type="entry name" value="ARYL-ALCOHOL OXIDASE VANILLYL-ALCOHOL OXIDASE (AFU_ORTHOLOGUE AFUA_3G09500)-RELATED"/>
    <property type="match status" value="1"/>
</dbReference>
<dbReference type="GO" id="GO:0008720">
    <property type="term" value="F:D-lactate dehydrogenase (NAD+) activity"/>
    <property type="evidence" value="ECO:0007669"/>
    <property type="project" value="TreeGrafter"/>
</dbReference>
<sequence length="562" mass="60092">MVKPAGRPGAAGSPSPPDGSASGESKSAGSSDADPSVLPRPLPPGFSPARFEQAMAQFAAIVGADNVRSGAAADSYDDPFMPAADPRLFAASAALLPANVDEIRAILRVANDARLPLWTVSTGRNFAYGGAAPRLAGSVVLDLQRMNRVLEVNESLAYALVEPGVSYYDLYAHLRSSGSKLWVDPPAAGWGSVVGNALERGFGYTPYGDHAATQCGMEVVLANGDVVRTGMGAIETGTAWQLFRPGYGPSFDPMFMQSNYGIVTKMGVWLMPAPPAYLLGEIQFERDDDLGVLVDTLRALQLDGTIRHHAVIEGAIRRAASIAPRARWYDGAGPLPEDVVAAIQRDLGVGRWNLHYALYGEPSVIDAQRRIVERAFAPVRGVRFAAKQYAGDAQPQGGGDRNLAGIPAMTAFRMLDWLSGPGAHVDFSPLCPATGADALRQYHLVKTRAAEYGFDYYGGFTAAGRHLHHVFAAIFARENRADAARAGDLLRALMSDARAAGYGVYRSHLLYMDYAAAQYGFNDGALLRLAETLKDALDPHGVLSPGKQGIWPAAWRDQRGYT</sequence>
<comment type="cofactor">
    <cofactor evidence="1">
        <name>FAD</name>
        <dbReference type="ChEBI" id="CHEBI:57692"/>
    </cofactor>
</comment>
<dbReference type="PROSITE" id="PS51387">
    <property type="entry name" value="FAD_PCMH"/>
    <property type="match status" value="1"/>
</dbReference>
<dbReference type="STRING" id="416943.SAMN05445871_2236"/>
<dbReference type="SUPFAM" id="SSF56176">
    <property type="entry name" value="FAD-binding/transporter-associated domain-like"/>
    <property type="match status" value="1"/>
</dbReference>
<keyword evidence="3" id="KW-0274">FAD</keyword>
<reference evidence="8" key="1">
    <citation type="submission" date="2016-10" db="EMBL/GenBank/DDBJ databases">
        <authorList>
            <person name="Varghese N."/>
            <person name="Submissions S."/>
        </authorList>
    </citation>
    <scope>NUCLEOTIDE SEQUENCE [LARGE SCALE GENOMIC DNA]</scope>
    <source>
        <strain evidence="8">LMG 26416</strain>
    </source>
</reference>
<dbReference type="Pfam" id="PF02913">
    <property type="entry name" value="FAD-oxidase_C"/>
    <property type="match status" value="1"/>
</dbReference>
<dbReference type="SUPFAM" id="SSF55103">
    <property type="entry name" value="FAD-linked oxidases, C-terminal domain"/>
    <property type="match status" value="1"/>
</dbReference>
<dbReference type="InterPro" id="IPR036318">
    <property type="entry name" value="FAD-bd_PCMH-like_sf"/>
</dbReference>
<evidence type="ECO:0000256" key="5">
    <source>
        <dbReference type="SAM" id="MobiDB-lite"/>
    </source>
</evidence>
<dbReference type="Gene3D" id="3.40.462.10">
    <property type="entry name" value="FAD-linked oxidases, C-terminal domain"/>
    <property type="match status" value="1"/>
</dbReference>
<dbReference type="InterPro" id="IPR016164">
    <property type="entry name" value="FAD-linked_Oxase-like_C"/>
</dbReference>
<feature type="region of interest" description="Disordered" evidence="5">
    <location>
        <begin position="1"/>
        <end position="46"/>
    </location>
</feature>
<dbReference type="InterPro" id="IPR006094">
    <property type="entry name" value="Oxid_FAD_bind_N"/>
</dbReference>
<evidence type="ECO:0000259" key="6">
    <source>
        <dbReference type="PROSITE" id="PS51387"/>
    </source>
</evidence>